<proteinExistence type="predicted"/>
<dbReference type="Proteomes" id="UP001144313">
    <property type="component" value="Unassembled WGS sequence"/>
</dbReference>
<dbReference type="GO" id="GO:0003700">
    <property type="term" value="F:DNA-binding transcription factor activity"/>
    <property type="evidence" value="ECO:0007669"/>
    <property type="project" value="TreeGrafter"/>
</dbReference>
<feature type="domain" description="HTH tetR-type" evidence="6">
    <location>
        <begin position="8"/>
        <end position="68"/>
    </location>
</feature>
<evidence type="ECO:0000256" key="2">
    <source>
        <dbReference type="ARBA" id="ARBA00023015"/>
    </source>
</evidence>
<dbReference type="Gene3D" id="1.10.357.10">
    <property type="entry name" value="Tetracycline Repressor, domain 2"/>
    <property type="match status" value="1"/>
</dbReference>
<dbReference type="InterPro" id="IPR009057">
    <property type="entry name" value="Homeodomain-like_sf"/>
</dbReference>
<organism evidence="7 8">
    <name type="scientific">Glycomyces algeriensis</name>
    <dbReference type="NCBI Taxonomy" id="256037"/>
    <lineage>
        <taxon>Bacteria</taxon>
        <taxon>Bacillati</taxon>
        <taxon>Actinomycetota</taxon>
        <taxon>Actinomycetes</taxon>
        <taxon>Glycomycetales</taxon>
        <taxon>Glycomycetaceae</taxon>
        <taxon>Glycomyces</taxon>
    </lineage>
</organism>
<dbReference type="PANTHER" id="PTHR30055:SF234">
    <property type="entry name" value="HTH-TYPE TRANSCRIPTIONAL REGULATOR BETI"/>
    <property type="match status" value="1"/>
</dbReference>
<dbReference type="InterPro" id="IPR039538">
    <property type="entry name" value="BetI_C"/>
</dbReference>
<dbReference type="InterPro" id="IPR001647">
    <property type="entry name" value="HTH_TetR"/>
</dbReference>
<evidence type="ECO:0000313" key="8">
    <source>
        <dbReference type="Proteomes" id="UP001144313"/>
    </source>
</evidence>
<reference evidence="7" key="1">
    <citation type="submission" date="2022-12" db="EMBL/GenBank/DDBJ databases">
        <title>Reference genome sequencing for broad-spectrum identification of bacterial and archaeal isolates by mass spectrometry.</title>
        <authorList>
            <person name="Sekiguchi Y."/>
            <person name="Tourlousse D.M."/>
        </authorList>
    </citation>
    <scope>NUCLEOTIDE SEQUENCE</scope>
    <source>
        <strain evidence="7">LLR39Z86</strain>
    </source>
</reference>
<evidence type="ECO:0000256" key="4">
    <source>
        <dbReference type="ARBA" id="ARBA00023163"/>
    </source>
</evidence>
<keyword evidence="1" id="KW-0678">Repressor</keyword>
<dbReference type="SUPFAM" id="SSF48498">
    <property type="entry name" value="Tetracyclin repressor-like, C-terminal domain"/>
    <property type="match status" value="1"/>
</dbReference>
<name>A0A9W6GCV7_9ACTN</name>
<evidence type="ECO:0000259" key="6">
    <source>
        <dbReference type="PROSITE" id="PS50977"/>
    </source>
</evidence>
<dbReference type="AlphaFoldDB" id="A0A9W6GCV7"/>
<accession>A0A9W6GCV7</accession>
<dbReference type="PRINTS" id="PR00455">
    <property type="entry name" value="HTHTETR"/>
</dbReference>
<dbReference type="GO" id="GO:0000976">
    <property type="term" value="F:transcription cis-regulatory region binding"/>
    <property type="evidence" value="ECO:0007669"/>
    <property type="project" value="TreeGrafter"/>
</dbReference>
<dbReference type="RefSeq" id="WP_270117879.1">
    <property type="nucleotide sequence ID" value="NZ_BAAAOL010000001.1"/>
</dbReference>
<keyword evidence="8" id="KW-1185">Reference proteome</keyword>
<evidence type="ECO:0000256" key="3">
    <source>
        <dbReference type="ARBA" id="ARBA00023125"/>
    </source>
</evidence>
<keyword evidence="3 5" id="KW-0238">DNA-binding</keyword>
<dbReference type="Pfam" id="PF00440">
    <property type="entry name" value="TetR_N"/>
    <property type="match status" value="1"/>
</dbReference>
<sequence length="214" mass="23643">MPRTADHDLRRDQMAAATHKLIAHAGLDAATMAAVAREAGFSVGTVQHYFASKDELLLFAYKRMTDHQLARVARMVAEGESEQLPIRAILMRCMPELWPLDEIRRGEYRVAKAFHARALDVPTVAEVARETAAVVRGQIARAVENGKECGEVQPETDAERAALELSALIAGLSDELYREPADGRSGRALVKATNAILEERLGSYFPGDCRHHER</sequence>
<evidence type="ECO:0000313" key="7">
    <source>
        <dbReference type="EMBL" id="GLI44576.1"/>
    </source>
</evidence>
<evidence type="ECO:0000256" key="1">
    <source>
        <dbReference type="ARBA" id="ARBA00022491"/>
    </source>
</evidence>
<dbReference type="InterPro" id="IPR050109">
    <property type="entry name" value="HTH-type_TetR-like_transc_reg"/>
</dbReference>
<dbReference type="EMBL" id="BSDT01000001">
    <property type="protein sequence ID" value="GLI44576.1"/>
    <property type="molecule type" value="Genomic_DNA"/>
</dbReference>
<evidence type="ECO:0000256" key="5">
    <source>
        <dbReference type="PROSITE-ProRule" id="PRU00335"/>
    </source>
</evidence>
<protein>
    <recommendedName>
        <fullName evidence="6">HTH tetR-type domain-containing protein</fullName>
    </recommendedName>
</protein>
<keyword evidence="2" id="KW-0805">Transcription regulation</keyword>
<comment type="caution">
    <text evidence="7">The sequence shown here is derived from an EMBL/GenBank/DDBJ whole genome shotgun (WGS) entry which is preliminary data.</text>
</comment>
<gene>
    <name evidence="7" type="ORF">GALLR39Z86_44260</name>
</gene>
<dbReference type="Pfam" id="PF13977">
    <property type="entry name" value="TetR_C_6"/>
    <property type="match status" value="1"/>
</dbReference>
<dbReference type="PANTHER" id="PTHR30055">
    <property type="entry name" value="HTH-TYPE TRANSCRIPTIONAL REGULATOR RUTR"/>
    <property type="match status" value="1"/>
</dbReference>
<dbReference type="SUPFAM" id="SSF46689">
    <property type="entry name" value="Homeodomain-like"/>
    <property type="match status" value="1"/>
</dbReference>
<dbReference type="PROSITE" id="PS50977">
    <property type="entry name" value="HTH_TETR_2"/>
    <property type="match status" value="1"/>
</dbReference>
<keyword evidence="4" id="KW-0804">Transcription</keyword>
<feature type="DNA-binding region" description="H-T-H motif" evidence="5">
    <location>
        <begin position="31"/>
        <end position="50"/>
    </location>
</feature>
<dbReference type="InterPro" id="IPR036271">
    <property type="entry name" value="Tet_transcr_reg_TetR-rel_C_sf"/>
</dbReference>